<dbReference type="SUPFAM" id="SSF50370">
    <property type="entry name" value="Ricin B-like lectins"/>
    <property type="match status" value="1"/>
</dbReference>
<feature type="active site" description="Proton donor" evidence="10">
    <location>
        <position position="425"/>
    </location>
</feature>
<feature type="domain" description="Ricin B lectin" evidence="12">
    <location>
        <begin position="509"/>
        <end position="631"/>
    </location>
</feature>
<dbReference type="Gene3D" id="2.80.10.50">
    <property type="match status" value="1"/>
</dbReference>
<keyword evidence="14" id="KW-1185">Reference proteome</keyword>
<dbReference type="GO" id="GO:0004222">
    <property type="term" value="F:metalloendopeptidase activity"/>
    <property type="evidence" value="ECO:0007669"/>
    <property type="project" value="UniProtKB-UniRule"/>
</dbReference>
<evidence type="ECO:0000256" key="4">
    <source>
        <dbReference type="ARBA" id="ARBA00022723"/>
    </source>
</evidence>
<keyword evidence="5" id="KW-0732">Signal</keyword>
<evidence type="ECO:0000256" key="3">
    <source>
        <dbReference type="ARBA" id="ARBA00022670"/>
    </source>
</evidence>
<comment type="cofactor">
    <cofactor evidence="1 11">
        <name>Zn(2+)</name>
        <dbReference type="ChEBI" id="CHEBI:29105"/>
    </cofactor>
</comment>
<evidence type="ECO:0000313" key="14">
    <source>
        <dbReference type="Proteomes" id="UP000569732"/>
    </source>
</evidence>
<dbReference type="Pfam" id="PF07504">
    <property type="entry name" value="FTP"/>
    <property type="match status" value="1"/>
</dbReference>
<dbReference type="PANTHER" id="PTHR33794:SF1">
    <property type="entry name" value="BACILLOLYSIN"/>
    <property type="match status" value="1"/>
</dbReference>
<comment type="similarity">
    <text evidence="2 11">Belongs to the peptidase M4 family.</text>
</comment>
<dbReference type="RefSeq" id="WP_180568635.1">
    <property type="nucleotide sequence ID" value="NZ_JACCKB010000015.1"/>
</dbReference>
<dbReference type="SMART" id="SM00458">
    <property type="entry name" value="RICIN"/>
    <property type="match status" value="1"/>
</dbReference>
<evidence type="ECO:0000256" key="6">
    <source>
        <dbReference type="ARBA" id="ARBA00022801"/>
    </source>
</evidence>
<gene>
    <name evidence="13" type="ORF">H0A36_11355</name>
</gene>
<accession>A0A853IGD4</accession>
<dbReference type="Pfam" id="PF03413">
    <property type="entry name" value="PepSY"/>
    <property type="match status" value="1"/>
</dbReference>
<dbReference type="InterPro" id="IPR000772">
    <property type="entry name" value="Ricin_B_lectin"/>
</dbReference>
<evidence type="ECO:0000256" key="11">
    <source>
        <dbReference type="RuleBase" id="RU366073"/>
    </source>
</evidence>
<keyword evidence="9" id="KW-0865">Zymogen</keyword>
<keyword evidence="6 11" id="KW-0378">Hydrolase</keyword>
<name>A0A853IGD4_9GAMM</name>
<dbReference type="Gene3D" id="3.10.450.40">
    <property type="match status" value="1"/>
</dbReference>
<dbReference type="EC" id="3.4.24.-" evidence="11"/>
<dbReference type="InterPro" id="IPR013856">
    <property type="entry name" value="Peptidase_M4_domain"/>
</dbReference>
<dbReference type="InterPro" id="IPR027268">
    <property type="entry name" value="Peptidase_M4/M1_CTD_sf"/>
</dbReference>
<evidence type="ECO:0000256" key="10">
    <source>
        <dbReference type="PIRSR" id="PIRSR623612-1"/>
    </source>
</evidence>
<dbReference type="EMBL" id="JACCKB010000015">
    <property type="protein sequence ID" value="NYZ66606.1"/>
    <property type="molecule type" value="Genomic_DNA"/>
</dbReference>
<dbReference type="GO" id="GO:0006508">
    <property type="term" value="P:proteolysis"/>
    <property type="evidence" value="ECO:0007669"/>
    <property type="project" value="UniProtKB-KW"/>
</dbReference>
<dbReference type="SUPFAM" id="SSF55486">
    <property type="entry name" value="Metalloproteases ('zincins'), catalytic domain"/>
    <property type="match status" value="1"/>
</dbReference>
<dbReference type="InterPro" id="IPR035992">
    <property type="entry name" value="Ricin_B-like_lectins"/>
</dbReference>
<dbReference type="CDD" id="cd09597">
    <property type="entry name" value="M4_TLP"/>
    <property type="match status" value="1"/>
</dbReference>
<keyword evidence="3 11" id="KW-0645">Protease</keyword>
<dbReference type="Pfam" id="PF01447">
    <property type="entry name" value="Peptidase_M4"/>
    <property type="match status" value="1"/>
</dbReference>
<dbReference type="Gene3D" id="1.10.390.10">
    <property type="entry name" value="Neutral Protease Domain 2"/>
    <property type="match status" value="1"/>
</dbReference>
<protein>
    <recommendedName>
        <fullName evidence="11">Neutral metalloproteinase</fullName>
        <ecNumber evidence="11">3.4.24.-</ecNumber>
    </recommendedName>
</protein>
<dbReference type="GO" id="GO:0005576">
    <property type="term" value="C:extracellular region"/>
    <property type="evidence" value="ECO:0007669"/>
    <property type="project" value="UniProtKB-SubCell"/>
</dbReference>
<dbReference type="Proteomes" id="UP000569732">
    <property type="component" value="Unassembled WGS sequence"/>
</dbReference>
<sequence length="632" mass="70596">MDSLKSLKLFHLSAISISVLTVNISSAVEKVDLTNFELNKKIDLSQNQQITTVLGMSKNEQVKVINHVLLKSGKSISRFQQQYHNTPIWGLTLTLIRSANGAYESFSGFQVKGLDDLSLNLRPNLDKSQIKFIAKQYMGISHLSDLKLENQQQALFIYLEDDEPKLVYEVSYYTDALGFPSRPFFIIDARTGEVIDHWEGLAHGKKATGPGGNRDTGKYYYGKDFDNLDVDDQCRMENVYVKTINLNHATSGGSVHKFNCPENTTKEINGAYSPLNDAHFFGGVVFKLYKDWYGVKPLKTKLTLRVHYSRNYENAFWNGSSMTFGDGRNTFYPLTGLDVVSHEVSHGFTQFNSNLVYRNQSGGMNEAFSDMAGEAAEFFMRGKVDWIVGADITKSGKGIRSFPNPSKHRGSIEHIKNYRNGMDVHHSSGIFNKAFYQLAEVKGWGVRKAFDVMVLSNQVFWQKNSTFEQGACDVMKAAKQKGYSATDVKAAFKVVGLGDSCKVEPPDPTGKYKPIRSGTSYCLTAGGGSVSVSVCKNVDNQQWLLDDKGRLIVKSTSNVCLSAGADPKRGSRVALSQCNAQDYQRWQFNGNVIQNGKDSSLRLTSWGTRNGARVGVWTSLNNHPIQQWSWKK</sequence>
<reference evidence="13 14" key="1">
    <citation type="submission" date="2020-07" db="EMBL/GenBank/DDBJ databases">
        <title>Endozoicomonas sp. nov., isolated from sediment.</title>
        <authorList>
            <person name="Gu T."/>
        </authorList>
    </citation>
    <scope>NUCLEOTIDE SEQUENCE [LARGE SCALE GENOMIC DNA]</scope>
    <source>
        <strain evidence="13 14">SM1973</strain>
    </source>
</reference>
<dbReference type="InterPro" id="IPR025711">
    <property type="entry name" value="PepSY"/>
</dbReference>
<dbReference type="InterPro" id="IPR001570">
    <property type="entry name" value="Peptidase_M4_C_domain"/>
</dbReference>
<evidence type="ECO:0000256" key="9">
    <source>
        <dbReference type="ARBA" id="ARBA00023145"/>
    </source>
</evidence>
<evidence type="ECO:0000256" key="7">
    <source>
        <dbReference type="ARBA" id="ARBA00022833"/>
    </source>
</evidence>
<keyword evidence="4" id="KW-0479">Metal-binding</keyword>
<comment type="caution">
    <text evidence="13">The sequence shown here is derived from an EMBL/GenBank/DDBJ whole genome shotgun (WGS) entry which is preliminary data.</text>
</comment>
<dbReference type="Gene3D" id="3.10.170.10">
    <property type="match status" value="1"/>
</dbReference>
<evidence type="ECO:0000259" key="12">
    <source>
        <dbReference type="SMART" id="SM00458"/>
    </source>
</evidence>
<dbReference type="Gene3D" id="3.10.450.490">
    <property type="match status" value="1"/>
</dbReference>
<dbReference type="AlphaFoldDB" id="A0A853IGD4"/>
<feature type="active site" evidence="10">
    <location>
        <position position="343"/>
    </location>
</feature>
<dbReference type="PROSITE" id="PS50231">
    <property type="entry name" value="RICIN_B_LECTIN"/>
    <property type="match status" value="1"/>
</dbReference>
<keyword evidence="7 11" id="KW-0862">Zinc</keyword>
<proteinExistence type="inferred from homology"/>
<evidence type="ECO:0000256" key="2">
    <source>
        <dbReference type="ARBA" id="ARBA00009388"/>
    </source>
</evidence>
<organism evidence="13 14">
    <name type="scientific">Spartinivicinus marinus</name>
    <dbReference type="NCBI Taxonomy" id="2994442"/>
    <lineage>
        <taxon>Bacteria</taxon>
        <taxon>Pseudomonadati</taxon>
        <taxon>Pseudomonadota</taxon>
        <taxon>Gammaproteobacteria</taxon>
        <taxon>Oceanospirillales</taxon>
        <taxon>Zooshikellaceae</taxon>
        <taxon>Spartinivicinus</taxon>
    </lineage>
</organism>
<dbReference type="PRINTS" id="PR00730">
    <property type="entry name" value="THERMOLYSIN"/>
</dbReference>
<keyword evidence="11" id="KW-0964">Secreted</keyword>
<dbReference type="InterPro" id="IPR011096">
    <property type="entry name" value="FTP_domain"/>
</dbReference>
<dbReference type="Pfam" id="PF02868">
    <property type="entry name" value="Peptidase_M4_C"/>
    <property type="match status" value="1"/>
</dbReference>
<dbReference type="GO" id="GO:0046872">
    <property type="term" value="F:metal ion binding"/>
    <property type="evidence" value="ECO:0007669"/>
    <property type="project" value="UniProtKB-UniRule"/>
</dbReference>
<evidence type="ECO:0000313" key="13">
    <source>
        <dbReference type="EMBL" id="NYZ66606.1"/>
    </source>
</evidence>
<evidence type="ECO:0000256" key="5">
    <source>
        <dbReference type="ARBA" id="ARBA00022729"/>
    </source>
</evidence>
<dbReference type="InterPro" id="IPR023612">
    <property type="entry name" value="Peptidase_M4"/>
</dbReference>
<comment type="subcellular location">
    <subcellularLocation>
        <location evidence="11">Secreted</location>
    </subcellularLocation>
</comment>
<comment type="function">
    <text evidence="11">Extracellular zinc metalloprotease.</text>
</comment>
<evidence type="ECO:0000256" key="8">
    <source>
        <dbReference type="ARBA" id="ARBA00023049"/>
    </source>
</evidence>
<keyword evidence="8 11" id="KW-0482">Metalloprotease</keyword>
<dbReference type="PANTHER" id="PTHR33794">
    <property type="entry name" value="BACILLOLYSIN"/>
    <property type="match status" value="1"/>
</dbReference>
<dbReference type="InterPro" id="IPR050728">
    <property type="entry name" value="Zinc_Metalloprotease_M4"/>
</dbReference>
<dbReference type="Pfam" id="PF00652">
    <property type="entry name" value="Ricin_B_lectin"/>
    <property type="match status" value="1"/>
</dbReference>
<evidence type="ECO:0000256" key="1">
    <source>
        <dbReference type="ARBA" id="ARBA00001947"/>
    </source>
</evidence>